<dbReference type="STRING" id="658187.LDG_8075"/>
<dbReference type="Proteomes" id="UP000002770">
    <property type="component" value="Unassembled WGS sequence"/>
</dbReference>
<accession>G9ES03</accession>
<dbReference type="AlphaFoldDB" id="G9ES03"/>
<sequence length="77" mass="9277">MIRQQQMQVKIHKQYFERSRINYSALFFVVLLIPIFWLGWKASKGQWISKMATHLVELVTLTGVTYFRKQLINFLSR</sequence>
<name>G9ES03_9GAMM</name>
<gene>
    <name evidence="2" type="ORF">LDG_8075</name>
</gene>
<reference evidence="2 3" key="1">
    <citation type="journal article" date="2011" name="BMC Genomics">
        <title>Insight into cross-talk between intra-amoebal pathogens.</title>
        <authorList>
            <person name="Gimenez G."/>
            <person name="Bertelli C."/>
            <person name="Moliner C."/>
            <person name="Robert C."/>
            <person name="Raoult D."/>
            <person name="Fournier P.E."/>
            <person name="Greub G."/>
        </authorList>
    </citation>
    <scope>NUCLEOTIDE SEQUENCE [LARGE SCALE GENOMIC DNA]</scope>
    <source>
        <strain evidence="2 3">LLAP12</strain>
    </source>
</reference>
<keyword evidence="3" id="KW-1185">Reference proteome</keyword>
<evidence type="ECO:0000256" key="1">
    <source>
        <dbReference type="SAM" id="Phobius"/>
    </source>
</evidence>
<keyword evidence="1" id="KW-0472">Membrane</keyword>
<dbReference type="EMBL" id="JH413843">
    <property type="protein sequence ID" value="EHL29784.1"/>
    <property type="molecule type" value="Genomic_DNA"/>
</dbReference>
<evidence type="ECO:0000313" key="3">
    <source>
        <dbReference type="Proteomes" id="UP000002770"/>
    </source>
</evidence>
<dbReference type="RefSeq" id="WP_006871959.1">
    <property type="nucleotide sequence ID" value="NZ_JH413843.1"/>
</dbReference>
<protein>
    <submittedName>
        <fullName evidence="2">Uncharacterized protein</fullName>
    </submittedName>
</protein>
<proteinExistence type="predicted"/>
<organism evidence="2 3">
    <name type="scientific">Legionella drancourtii LLAP12</name>
    <dbReference type="NCBI Taxonomy" id="658187"/>
    <lineage>
        <taxon>Bacteria</taxon>
        <taxon>Pseudomonadati</taxon>
        <taxon>Pseudomonadota</taxon>
        <taxon>Gammaproteobacteria</taxon>
        <taxon>Legionellales</taxon>
        <taxon>Legionellaceae</taxon>
        <taxon>Legionella</taxon>
    </lineage>
</organism>
<dbReference type="HOGENOM" id="CLU_2633700_0_0_6"/>
<keyword evidence="1" id="KW-0812">Transmembrane</keyword>
<evidence type="ECO:0000313" key="2">
    <source>
        <dbReference type="EMBL" id="EHL29784.1"/>
    </source>
</evidence>
<dbReference type="InParanoid" id="G9ES03"/>
<keyword evidence="1" id="KW-1133">Transmembrane helix</keyword>
<feature type="transmembrane region" description="Helical" evidence="1">
    <location>
        <begin position="21"/>
        <end position="40"/>
    </location>
</feature>